<name>A0A506PI01_9FLAO</name>
<accession>A0A506PI01</accession>
<proteinExistence type="predicted"/>
<reference evidence="1 2" key="1">
    <citation type="submission" date="2019-06" db="EMBL/GenBank/DDBJ databases">
        <title>Flavobacteriaceae Paucihalobacterium erythroidium CWB-1, complete genome.</title>
        <authorList>
            <person name="Wu S."/>
        </authorList>
    </citation>
    <scope>NUCLEOTIDE SEQUENCE [LARGE SCALE GENOMIC DNA]</scope>
    <source>
        <strain evidence="1 2">CWB-1</strain>
    </source>
</reference>
<dbReference type="AlphaFoldDB" id="A0A506PI01"/>
<sequence length="186" mass="21059">MSSVRIIKGDLLIAEPAILGDVTFNRSVIILADTNPTGAIGFILNKPLDFTLKDVLKNTSSDFIIYNGGPVEQDNLYFIHNKPNLIPDSIEISKGMYWGGDFDTTLALINSHSLTKHDIRFFLGYSGWEENQLKDEIDANTWLVTPNIYESKLIESCDSGIWKQKMLELDERYSIWSNAPEHPSYN</sequence>
<gene>
    <name evidence="1" type="ORF">FJ651_08795</name>
</gene>
<comment type="caution">
    <text evidence="1">The sequence shown here is derived from an EMBL/GenBank/DDBJ whole genome shotgun (WGS) entry which is preliminary data.</text>
</comment>
<protein>
    <submittedName>
        <fullName evidence="1">YqgE/AlgH family protein</fullName>
    </submittedName>
</protein>
<dbReference type="InterPro" id="IPR003774">
    <property type="entry name" value="AlgH-like"/>
</dbReference>
<evidence type="ECO:0000313" key="2">
    <source>
        <dbReference type="Proteomes" id="UP000317332"/>
    </source>
</evidence>
<dbReference type="PANTHER" id="PTHR31984">
    <property type="entry name" value="TRANSPORTER, PUTATIVE (DUF179)-RELATED"/>
    <property type="match status" value="1"/>
</dbReference>
<dbReference type="PANTHER" id="PTHR31984:SF17">
    <property type="entry name" value="TRANSCRIPTIONAL REGULATOR"/>
    <property type="match status" value="1"/>
</dbReference>
<dbReference type="SUPFAM" id="SSF143456">
    <property type="entry name" value="VC0467-like"/>
    <property type="match status" value="1"/>
</dbReference>
<dbReference type="Pfam" id="PF02622">
    <property type="entry name" value="DUF179"/>
    <property type="match status" value="1"/>
</dbReference>
<dbReference type="Proteomes" id="UP000317332">
    <property type="component" value="Unassembled WGS sequence"/>
</dbReference>
<dbReference type="EMBL" id="VHIQ01000004">
    <property type="protein sequence ID" value="TPV33184.1"/>
    <property type="molecule type" value="Genomic_DNA"/>
</dbReference>
<dbReference type="OrthoDB" id="9807486at2"/>
<keyword evidence="2" id="KW-1185">Reference proteome</keyword>
<evidence type="ECO:0000313" key="1">
    <source>
        <dbReference type="EMBL" id="TPV33184.1"/>
    </source>
</evidence>
<dbReference type="RefSeq" id="WP_140990146.1">
    <property type="nucleotide sequence ID" value="NZ_VHIQ01000004.1"/>
</dbReference>
<dbReference type="Gene3D" id="3.40.1740.10">
    <property type="entry name" value="VC0467-like"/>
    <property type="match status" value="1"/>
</dbReference>
<organism evidence="1 2">
    <name type="scientific">Paucihalobacter ruber</name>
    <dbReference type="NCBI Taxonomy" id="2567861"/>
    <lineage>
        <taxon>Bacteria</taxon>
        <taxon>Pseudomonadati</taxon>
        <taxon>Bacteroidota</taxon>
        <taxon>Flavobacteriia</taxon>
        <taxon>Flavobacteriales</taxon>
        <taxon>Flavobacteriaceae</taxon>
        <taxon>Paucihalobacter</taxon>
    </lineage>
</organism>